<proteinExistence type="inferred from homology"/>
<dbReference type="Proteomes" id="UP001206925">
    <property type="component" value="Unassembled WGS sequence"/>
</dbReference>
<dbReference type="Gene3D" id="3.80.10.10">
    <property type="entry name" value="Ribonuclease Inhibitor"/>
    <property type="match status" value="5"/>
</dbReference>
<evidence type="ECO:0000313" key="8">
    <source>
        <dbReference type="EMBL" id="KAI7725947.1"/>
    </source>
</evidence>
<dbReference type="PRINTS" id="PR00364">
    <property type="entry name" value="DISEASERSIST"/>
</dbReference>
<evidence type="ECO:0000259" key="7">
    <source>
        <dbReference type="Pfam" id="PF23247"/>
    </source>
</evidence>
<comment type="similarity">
    <text evidence="1">Belongs to the disease resistance NB-LRR family.</text>
</comment>
<dbReference type="InterPro" id="IPR050905">
    <property type="entry name" value="Plant_NBS-LRR"/>
</dbReference>
<feature type="domain" description="Disease resistance protein At4g27190-like leucine-rich repeats" evidence="7">
    <location>
        <begin position="825"/>
        <end position="970"/>
    </location>
</feature>
<dbReference type="GO" id="GO:0005524">
    <property type="term" value="F:ATP binding"/>
    <property type="evidence" value="ECO:0007669"/>
    <property type="project" value="UniProtKB-KW"/>
</dbReference>
<dbReference type="GO" id="GO:0043531">
    <property type="term" value="F:ADP binding"/>
    <property type="evidence" value="ECO:0007669"/>
    <property type="project" value="InterPro"/>
</dbReference>
<evidence type="ECO:0000256" key="3">
    <source>
        <dbReference type="ARBA" id="ARBA00022737"/>
    </source>
</evidence>
<dbReference type="Gene3D" id="1.10.8.430">
    <property type="entry name" value="Helical domain of apoptotic protease-activating factors"/>
    <property type="match status" value="1"/>
</dbReference>
<evidence type="ECO:0000256" key="5">
    <source>
        <dbReference type="ARBA" id="ARBA00022840"/>
    </source>
</evidence>
<protein>
    <submittedName>
        <fullName evidence="8">Uncharacterized protein</fullName>
    </submittedName>
</protein>
<dbReference type="InterPro" id="IPR032675">
    <property type="entry name" value="LRR_dom_sf"/>
</dbReference>
<evidence type="ECO:0000256" key="1">
    <source>
        <dbReference type="ARBA" id="ARBA00008894"/>
    </source>
</evidence>
<dbReference type="SUPFAM" id="SSF52540">
    <property type="entry name" value="P-loop containing nucleoside triphosphate hydrolases"/>
    <property type="match status" value="1"/>
</dbReference>
<sequence length="1564" mass="177805">MDAGISSIVTPVVESLMVPVKKHLGFLVSSTKHVKVMTEEMDQLNLTEQDIHDKKNTADLNFLEISRHVSPWLEDVAEMKEKVKSIPTTGIGCFNVAKRYKAGKQSCVLVEQIKALKKRASEISWTNERKSLAKVASTSAAAPHGTQTTFESRESVFNAALQSLQSNDESQKMIALCGMGGVGKTTMMEQLKKAVENSKMFDWVVKVVVGESTDLFALQQAVAEYIKEGLTEKTKEVRAELLRKKFEEMSKKGQKKILVIMDDLWKEVDLEDVGLTSPLPNGFKLLFTSRFEGVCTKMGVTPNSIFRVGVLNEAEAKTLFFEIARPTPSDADDEFQKIGEDIVNKCGGLPIALKTIAKSLIGNVKEAWNETLSNLQRDDLQNLNDIVHKVFEMSYNNLQMEDDKSVFLLSGLFPDDFNIPIEDLLRYGWGLKLFTNVHTLREARRRTIVCVNNLIRANLLIESECMGCVKMHDLVRAFALSISEIPLDFNYPNLSLLIMMDGNNLHKFPQHVYEKSDNLEVASYEKMGIPLLPTMFEHSTKLRTLCFRSCSLIDDISFLGSLSNLEALSIVDCGIRRLPSMIGMLKKLKLLDLTGCVALRIDDGVFKNLVSLEELYMRAVKYQPIRFTDANCEELEILSQRLFALELEFFENKAQLQKVSFEKIERFRISIGCRLVELEDDKKYSFKNTIKFYGDCNELLEINELFEKTEELYVSGCKELTYLFTVAMVSSLKKLERLEVSECPVMRTLVDEDCTVGVIRFPKLNLMYLRDLQNMVSLCRTVIQFPELVELSLSFLPNFTSIYPDSSNPGGIQSLLNKEVVIPKLEKLEIYDMKKLKQIWPCQIPTVEKNNVSMLRKIVVSNCDSLTNIFPDNPLPMLNNLEELEVEDCGSIEVIFNIDFETVSEMEGYVSRLRSINVEFLSNLRELWRMRGVNNSNILINGFQGVQSITISYCRRFKDIFTPVTNNFNLGALINYSANEWNVKSEVDEYKSEVDEYTCHHLQHLELFKDERVEVVFDMDSSPSSRQLTTIQPQLLPYLYLEGIYLHGLEEMSHVWKCCNWNKFLIPQHQPLQFPFQNLTYIILYECHKIKYLFSPLMAKYLSNLKKVEIYGCNGIEEVISRRDDEDGENTTSTSTYPDTTLFPHLDSLYIQSLPNLKSVDDGDTRCRSDKLSSNITSTIHDEFQSCQVIGASWSLCQYPREIWIRSCDALSCVIPWYAVGQMKRLHELVIAKCSSMTEVFECESINNVDEGGAPLRNVTVVVVPQLNNLKSLSISECDRLPHIFTFSTLGTLHHLKELKVNSCQAMQVIVKQENGTSSDCVVLPRLETLELDDLPNLKAFFLGMNDFRWPSLDNVLIEDCPELMMFTSGQSTTPKLKYIQTRFGKYSSECGLNFHRTISQTTLPPSSDPTISKGMPCSFHNLIEINIEWKGVGRTIIPSHALLQLQKLQQIHLTRCERAEEVFEVVGLEGTNGRGLNASQTAVHIPNLTQVELEGLDDLNLVQLKDLIISDCKNIEVIVKEVEEEECDAKVNEIMLPHLNSLKLEDLPRLKGFCLGHVSTPEL</sequence>
<dbReference type="Gene3D" id="1.10.10.10">
    <property type="entry name" value="Winged helix-like DNA-binding domain superfamily/Winged helix DNA-binding domain"/>
    <property type="match status" value="1"/>
</dbReference>
<dbReference type="SUPFAM" id="SSF52047">
    <property type="entry name" value="RNI-like"/>
    <property type="match status" value="2"/>
</dbReference>
<feature type="domain" description="Disease resistance protein At4g27190-like leucine-rich repeats" evidence="7">
    <location>
        <begin position="1071"/>
        <end position="1162"/>
    </location>
</feature>
<dbReference type="Pfam" id="PF00931">
    <property type="entry name" value="NB-ARC"/>
    <property type="match status" value="1"/>
</dbReference>
<keyword evidence="2" id="KW-0433">Leucine-rich repeat</keyword>
<dbReference type="PANTHER" id="PTHR33463:SF96">
    <property type="entry name" value="LEUCINE-RICH REPEAT DOMAIN, L DOMAIN-LIKE PROTEIN-RELATED"/>
    <property type="match status" value="1"/>
</dbReference>
<evidence type="ECO:0000313" key="9">
    <source>
        <dbReference type="Proteomes" id="UP001206925"/>
    </source>
</evidence>
<accession>A0AAD5BM70</accession>
<dbReference type="InterPro" id="IPR042197">
    <property type="entry name" value="Apaf_helical"/>
</dbReference>
<reference evidence="8" key="1">
    <citation type="submission" date="2022-06" db="EMBL/GenBank/DDBJ databases">
        <title>Uncovering the hologenomic basis of an extraordinary plant invasion.</title>
        <authorList>
            <person name="Bieker V.C."/>
            <person name="Martin M.D."/>
            <person name="Gilbert T."/>
            <person name="Hodgins K."/>
            <person name="Battlay P."/>
            <person name="Petersen B."/>
            <person name="Wilson J."/>
        </authorList>
    </citation>
    <scope>NUCLEOTIDE SEQUENCE</scope>
    <source>
        <strain evidence="8">AA19_3_7</strain>
        <tissue evidence="8">Leaf</tissue>
    </source>
</reference>
<keyword evidence="5" id="KW-0547">Nucleotide-binding</keyword>
<dbReference type="Gene3D" id="3.40.50.300">
    <property type="entry name" value="P-loop containing nucleotide triphosphate hydrolases"/>
    <property type="match status" value="1"/>
</dbReference>
<evidence type="ECO:0000256" key="2">
    <source>
        <dbReference type="ARBA" id="ARBA00022614"/>
    </source>
</evidence>
<evidence type="ECO:0000259" key="6">
    <source>
        <dbReference type="Pfam" id="PF00931"/>
    </source>
</evidence>
<keyword evidence="5" id="KW-0067">ATP-binding</keyword>
<keyword evidence="9" id="KW-1185">Reference proteome</keyword>
<keyword evidence="4" id="KW-0611">Plant defense</keyword>
<feature type="non-terminal residue" evidence="8">
    <location>
        <position position="1564"/>
    </location>
</feature>
<keyword evidence="3" id="KW-0677">Repeat</keyword>
<dbReference type="GO" id="GO:0006952">
    <property type="term" value="P:defense response"/>
    <property type="evidence" value="ECO:0007669"/>
    <property type="project" value="UniProtKB-KW"/>
</dbReference>
<comment type="caution">
    <text evidence="8">The sequence shown here is derived from an EMBL/GenBank/DDBJ whole genome shotgun (WGS) entry which is preliminary data.</text>
</comment>
<gene>
    <name evidence="8" type="ORF">M8C21_004522</name>
</gene>
<dbReference type="InterPro" id="IPR057135">
    <property type="entry name" value="At4g27190-like_LRR"/>
</dbReference>
<feature type="domain" description="Disease resistance protein At4g27190-like leucine-rich repeats" evidence="7">
    <location>
        <begin position="1267"/>
        <end position="1365"/>
    </location>
</feature>
<organism evidence="8 9">
    <name type="scientific">Ambrosia artemisiifolia</name>
    <name type="common">Common ragweed</name>
    <dbReference type="NCBI Taxonomy" id="4212"/>
    <lineage>
        <taxon>Eukaryota</taxon>
        <taxon>Viridiplantae</taxon>
        <taxon>Streptophyta</taxon>
        <taxon>Embryophyta</taxon>
        <taxon>Tracheophyta</taxon>
        <taxon>Spermatophyta</taxon>
        <taxon>Magnoliopsida</taxon>
        <taxon>eudicotyledons</taxon>
        <taxon>Gunneridae</taxon>
        <taxon>Pentapetalae</taxon>
        <taxon>asterids</taxon>
        <taxon>campanulids</taxon>
        <taxon>Asterales</taxon>
        <taxon>Asteraceae</taxon>
        <taxon>Asteroideae</taxon>
        <taxon>Heliantheae alliance</taxon>
        <taxon>Heliantheae</taxon>
        <taxon>Ambrosia</taxon>
    </lineage>
</organism>
<feature type="domain" description="NB-ARC" evidence="6">
    <location>
        <begin position="155"/>
        <end position="325"/>
    </location>
</feature>
<evidence type="ECO:0000256" key="4">
    <source>
        <dbReference type="ARBA" id="ARBA00022821"/>
    </source>
</evidence>
<dbReference type="InterPro" id="IPR036388">
    <property type="entry name" value="WH-like_DNA-bd_sf"/>
</dbReference>
<dbReference type="SUPFAM" id="SSF52058">
    <property type="entry name" value="L domain-like"/>
    <property type="match status" value="1"/>
</dbReference>
<dbReference type="InterPro" id="IPR027417">
    <property type="entry name" value="P-loop_NTPase"/>
</dbReference>
<dbReference type="InterPro" id="IPR002182">
    <property type="entry name" value="NB-ARC"/>
</dbReference>
<name>A0AAD5BM70_AMBAR</name>
<dbReference type="Pfam" id="PF23247">
    <property type="entry name" value="LRR_RPS2"/>
    <property type="match status" value="4"/>
</dbReference>
<dbReference type="PANTHER" id="PTHR33463">
    <property type="entry name" value="NB-ARC DOMAIN-CONTAINING PROTEIN-RELATED"/>
    <property type="match status" value="1"/>
</dbReference>
<feature type="domain" description="Disease resistance protein At4g27190-like leucine-rich repeats" evidence="7">
    <location>
        <begin position="700"/>
        <end position="806"/>
    </location>
</feature>
<dbReference type="EMBL" id="JAMZMK010011817">
    <property type="protein sequence ID" value="KAI7725947.1"/>
    <property type="molecule type" value="Genomic_DNA"/>
</dbReference>